<dbReference type="AlphaFoldDB" id="A0A560LXY8"/>
<protein>
    <submittedName>
        <fullName evidence="1">AIPR protein</fullName>
    </submittedName>
</protein>
<evidence type="ECO:0000313" key="2">
    <source>
        <dbReference type="Proteomes" id="UP000321304"/>
    </source>
</evidence>
<organism evidence="1 2">
    <name type="scientific">Bradyrhizobium macuxiense</name>
    <dbReference type="NCBI Taxonomy" id="1755647"/>
    <lineage>
        <taxon>Bacteria</taxon>
        <taxon>Pseudomonadati</taxon>
        <taxon>Pseudomonadota</taxon>
        <taxon>Alphaproteobacteria</taxon>
        <taxon>Hyphomicrobiales</taxon>
        <taxon>Nitrobacteraceae</taxon>
        <taxon>Bradyrhizobium</taxon>
    </lineage>
</organism>
<proteinExistence type="predicted"/>
<sequence>MGSAEWIPQECASDAGFLIGASKITLEDDKKTATLRHASVNNGAQTQGEIQLYFDECEKNGVTPDNFAVRCELSIEPEASTRTNIAVARNTATKIEAISIAGKHGYFDDLNVTFKQEHPWNELAQSETDVEDHYVDTRLLLQILWAMMPEELAPDHRRTIEARMRAYKNAAYCLQDYVEIHDSSGTNKEDAARYKYFTDMAGTAWTEYQRWKKLDKWNDKHLLERLRQAIRGEDGTIKEVSDGIVFPILSALSRFVKLKKGKWQLIYPKVFQDEDMLIAARRPLSQCSGRPMLMGRSGAACEALILLTEMAERYSEQYQA</sequence>
<evidence type="ECO:0000313" key="1">
    <source>
        <dbReference type="EMBL" id="TWC00246.1"/>
    </source>
</evidence>
<gene>
    <name evidence="1" type="ORF">FBZ93_10538</name>
</gene>
<keyword evidence="2" id="KW-1185">Reference proteome</keyword>
<dbReference type="EMBL" id="VITY01000005">
    <property type="protein sequence ID" value="TWC00246.1"/>
    <property type="molecule type" value="Genomic_DNA"/>
</dbReference>
<reference evidence="1 2" key="1">
    <citation type="submission" date="2019-06" db="EMBL/GenBank/DDBJ databases">
        <title>Genomic Encyclopedia of Type Strains, Phase IV (KMG-V): Genome sequencing to study the core and pangenomes of soil and plant-associated prokaryotes.</title>
        <authorList>
            <person name="Whitman W."/>
        </authorList>
    </citation>
    <scope>NUCLEOTIDE SEQUENCE [LARGE SCALE GENOMIC DNA]</scope>
    <source>
        <strain evidence="1 2">BR 10355</strain>
    </source>
</reference>
<name>A0A560LXY8_9BRAD</name>
<dbReference type="Proteomes" id="UP000321304">
    <property type="component" value="Unassembled WGS sequence"/>
</dbReference>
<accession>A0A560LXY8</accession>
<comment type="caution">
    <text evidence="1">The sequence shown here is derived from an EMBL/GenBank/DDBJ whole genome shotgun (WGS) entry which is preliminary data.</text>
</comment>